<dbReference type="AlphaFoldDB" id="A0A1R1S5Y5"/>
<dbReference type="InterPro" id="IPR041881">
    <property type="entry name" value="PqqD_sf"/>
</dbReference>
<protein>
    <recommendedName>
        <fullName evidence="3">Coenzyme PQQ synthesis protein D (PqqD)</fullName>
    </recommendedName>
</protein>
<name>A0A1R1S5Y5_9ACTN</name>
<dbReference type="InterPro" id="IPR008792">
    <property type="entry name" value="PQQD"/>
</dbReference>
<dbReference type="GeneID" id="96742797"/>
<evidence type="ECO:0000313" key="1">
    <source>
        <dbReference type="EMBL" id="OMI33653.1"/>
    </source>
</evidence>
<dbReference type="NCBIfam" id="NF033530">
    <property type="entry name" value="lasso_PqqD_Strm"/>
    <property type="match status" value="1"/>
</dbReference>
<dbReference type="Proteomes" id="UP000186168">
    <property type="component" value="Unassembled WGS sequence"/>
</dbReference>
<evidence type="ECO:0008006" key="3">
    <source>
        <dbReference type="Google" id="ProtNLM"/>
    </source>
</evidence>
<proteinExistence type="predicted"/>
<reference evidence="1 2" key="1">
    <citation type="submission" date="2013-05" db="EMBL/GenBank/DDBJ databases">
        <title>Genome sequence of Streptomyces sparsogenes DSM 40356.</title>
        <authorList>
            <person name="Coyne S."/>
            <person name="Seebeck F.P."/>
        </authorList>
    </citation>
    <scope>NUCLEOTIDE SEQUENCE [LARGE SCALE GENOMIC DNA]</scope>
    <source>
        <strain evidence="1 2">DSM 40356</strain>
    </source>
</reference>
<dbReference type="STRING" id="67365.GCA_001704635_05185"/>
<dbReference type="Pfam" id="PF05402">
    <property type="entry name" value="PqqD"/>
    <property type="match status" value="1"/>
</dbReference>
<dbReference type="EMBL" id="ASQP01000524">
    <property type="protein sequence ID" value="OMI33653.1"/>
    <property type="molecule type" value="Genomic_DNA"/>
</dbReference>
<dbReference type="RefSeq" id="WP_065960273.1">
    <property type="nucleotide sequence ID" value="NZ_ASQP01000524.1"/>
</dbReference>
<evidence type="ECO:0000313" key="2">
    <source>
        <dbReference type="Proteomes" id="UP000186168"/>
    </source>
</evidence>
<comment type="caution">
    <text evidence="1">The sequence shown here is derived from an EMBL/GenBank/DDBJ whole genome shotgun (WGS) entry which is preliminary data.</text>
</comment>
<dbReference type="Gene3D" id="1.10.10.1150">
    <property type="entry name" value="Coenzyme PQQ synthesis protein D (PqqD)"/>
    <property type="match status" value="1"/>
</dbReference>
<sequence length="86" mass="9669">MTWTLHPDVSTVDTDYGTVLLDGRDGRYWQLNPTASLAFRALVDGSTVQETAERLMAVYDVDEPRARADVEQLMADLRQAKVVREA</sequence>
<gene>
    <name evidence="1" type="ORF">SPAR_40317</name>
</gene>
<organism evidence="1 2">
    <name type="scientific">Streptomyces sparsogenes DSM 40356</name>
    <dbReference type="NCBI Taxonomy" id="1331668"/>
    <lineage>
        <taxon>Bacteria</taxon>
        <taxon>Bacillati</taxon>
        <taxon>Actinomycetota</taxon>
        <taxon>Actinomycetes</taxon>
        <taxon>Kitasatosporales</taxon>
        <taxon>Streptomycetaceae</taxon>
        <taxon>Streptomyces</taxon>
    </lineage>
</organism>
<accession>A0A1R1S5Y5</accession>
<keyword evidence="2" id="KW-1185">Reference proteome</keyword>